<dbReference type="InterPro" id="IPR023828">
    <property type="entry name" value="Peptidase_S8_Ser-AS"/>
</dbReference>
<dbReference type="PATRIC" id="fig|1006006.8.peg.863"/>
<keyword evidence="4" id="KW-0378">Hydrolase</keyword>
<evidence type="ECO:0000256" key="8">
    <source>
        <dbReference type="SAM" id="Phobius"/>
    </source>
</evidence>
<dbReference type="SUPFAM" id="SSF54897">
    <property type="entry name" value="Protease propeptides/inhibitors"/>
    <property type="match status" value="1"/>
</dbReference>
<dbReference type="SMART" id="SM00944">
    <property type="entry name" value="Pro-kuma_activ"/>
    <property type="match status" value="1"/>
</dbReference>
<evidence type="ECO:0000256" key="3">
    <source>
        <dbReference type="ARBA" id="ARBA00022723"/>
    </source>
</evidence>
<keyword evidence="6" id="KW-0106">Calcium</keyword>
<evidence type="ECO:0000256" key="4">
    <source>
        <dbReference type="ARBA" id="ARBA00022801"/>
    </source>
</evidence>
<keyword evidence="8" id="KW-0472">Membrane</keyword>
<keyword evidence="3" id="KW-0479">Metal-binding</keyword>
<sequence length="1268" mass="137944">MKYSIILLLVIIFSLFVTVHEVSYASYYGPEFQGRFQGELPSGSEVCISVFIPPKNMNYLYLIVQEIYNHQMRPLNRSELVSLFGNLELERQVVNFLSGRGFTIVYKSPFSVMALSNASLVENVFQTSLSLYKTNDMVYYRPSSAPIIPQQLQNTMIMGLTNYTLIRPDLQVLGNLTSNGIMSSGNYYGFQFSANYYTGKEIQQAYNVTPGGKNVTVAVVDAYGDPELVQDLQAFDKLNDLPPVNLTVLPIGPYHPIYGFLTGWDTETALDVETVHSMAPYAHVLAVVTSNAGSALYEGIDLIVSQDLANVVSMSWGLPENVIGSSGFYAYYLGSTPNYPYLDYYFALGSAEGISFFASSGDNGAFGGTLSSYGGVNFPASSPFVTAVGGTSLYLNVKAGSLQTKNASVSYGYETAWGVLPQYFEPGITSVSSGGGESTLFPAPWYQMKYLNATYREVPDVSADANPYTGMVIVSEGAQEVIGGTSLASPIWAGVTADLDSQLNESLGLINPILYWIYSNKSLYSEAFHQIELGFNGVYSAKTGYNMVTGLGSPNYPGLLMAVKQYLSQKELTISVTTTSPNTTYPWYSYGSSVNVVAYITTQKGDVVKEGNFNAYVYTLEGFLEEIPLKFNGTYWTGEFEILRGQPSNVWSIIVNGTSNNLTGVAQVDIDVGNSLVIIQPTPFPYNSPLPINEPIPISVQVSSPNGTPLVNESVFAYLIKDNKVLLNVTLLPSSTGLYSGQFTILPNMPQGTYLLEINSTEGSVYTYLYVGSAVYGTVYPPINDGFPGVANGENVSLFAEVIDTFGLGLFSSNVTAYIYQGDKLVAQVPMVSAPDVVQYGVFNLFGLKEANFTIPFNFTPGLYKVVFHSVTNTSVGLEFGNFTTWFYVSPSLEAVIQSLPQLYQGENVPIKVKISYSNGTPVTQGEFSLTLIPAGTAYQSLIEESEYEIPLQYNSTLGLWVGNYTVPFYLGNEQFRGSQPGTIAGPWQGIVVGTSPLGNPAFASTNLQVGIQTYVGDLTVSEKEIPQSAVENNGIYSLYQVYAPNITIKGVNVSIYDSVLGNLTAIDSTIFVSSSSMSRINSINSTLVIVGSTIRGSTIALQSYNSNVSLINSVVNSTEYGFNASGGLISIKGTSVLSPELSTLSQAISKPELNPNIYSSYQLINVTISPYIPPVSLYLNGQPQSFTFNEVNKSLVLHIPFNASSLPSGTYTYNLVLRNGLEYNVSFQVNNYYPEAVLHSQITDLEIVVVVLFIILVIAIIFMRVRK</sequence>
<dbReference type="eggNOG" id="arCOG03665">
    <property type="taxonomic scope" value="Archaea"/>
</dbReference>
<dbReference type="InterPro" id="IPR050819">
    <property type="entry name" value="Tripeptidyl-peptidase_I"/>
</dbReference>
<keyword evidence="11" id="KW-1185">Reference proteome</keyword>
<dbReference type="CDD" id="cd11377">
    <property type="entry name" value="Pro-peptidase_S53"/>
    <property type="match status" value="1"/>
</dbReference>
<dbReference type="RefSeq" id="WP_013737468.1">
    <property type="nucleotide sequence ID" value="NC_015435.1"/>
</dbReference>
<feature type="transmembrane region" description="Helical" evidence="8">
    <location>
        <begin position="1248"/>
        <end position="1266"/>
    </location>
</feature>
<dbReference type="KEGG" id="mcn:Mcup_0865"/>
<dbReference type="HOGENOM" id="CLU_006754_0_0_2"/>
<keyword evidence="7" id="KW-0865">Zymogen</keyword>
<dbReference type="GO" id="GO:0004252">
    <property type="term" value="F:serine-type endopeptidase activity"/>
    <property type="evidence" value="ECO:0007669"/>
    <property type="project" value="InterPro"/>
</dbReference>
<dbReference type="AlphaFoldDB" id="F4G2C2"/>
<evidence type="ECO:0000256" key="1">
    <source>
        <dbReference type="ARBA" id="ARBA00001913"/>
    </source>
</evidence>
<keyword evidence="8" id="KW-0812">Transmembrane</keyword>
<dbReference type="Pfam" id="PF09286">
    <property type="entry name" value="Pro-kuma_activ"/>
    <property type="match status" value="1"/>
</dbReference>
<proteinExistence type="predicted"/>
<dbReference type="PIRSF" id="PIRSF032623">
    <property type="entry name" value="Peptidase_SSO2181_prd"/>
    <property type="match status" value="1"/>
</dbReference>
<name>F4G2C2_METCR</name>
<dbReference type="EMBL" id="CP002656">
    <property type="protein sequence ID" value="AEB94970.1"/>
    <property type="molecule type" value="Genomic_DNA"/>
</dbReference>
<reference evidence="10 11" key="1">
    <citation type="journal article" date="2011" name="J. Bacteriol.">
        <title>Complete genome sequence of Metallosphaera cuprina, a metal sulfide-oxidizing archaeon from a hot spring.</title>
        <authorList>
            <person name="Liu L.J."/>
            <person name="You X.Y."/>
            <person name="Zheng H."/>
            <person name="Wang S."/>
            <person name="Jiang C.Y."/>
            <person name="Liu S.J."/>
        </authorList>
    </citation>
    <scope>NUCLEOTIDE SEQUENCE [LARGE SCALE GENOMIC DNA]</scope>
    <source>
        <strain evidence="10 11">Ar-4</strain>
    </source>
</reference>
<dbReference type="STRING" id="1006006.Mcup_0865"/>
<dbReference type="Gene3D" id="3.40.50.200">
    <property type="entry name" value="Peptidase S8/S53 domain"/>
    <property type="match status" value="1"/>
</dbReference>
<dbReference type="GO" id="GO:0046872">
    <property type="term" value="F:metal ion binding"/>
    <property type="evidence" value="ECO:0007669"/>
    <property type="project" value="UniProtKB-KW"/>
</dbReference>
<evidence type="ECO:0000313" key="10">
    <source>
        <dbReference type="EMBL" id="AEB94970.1"/>
    </source>
</evidence>
<evidence type="ECO:0000313" key="11">
    <source>
        <dbReference type="Proteomes" id="UP000007812"/>
    </source>
</evidence>
<dbReference type="PROSITE" id="PS51695">
    <property type="entry name" value="SEDOLISIN"/>
    <property type="match status" value="1"/>
</dbReference>
<dbReference type="GeneID" id="10493056"/>
<dbReference type="GO" id="GO:0006508">
    <property type="term" value="P:proteolysis"/>
    <property type="evidence" value="ECO:0007669"/>
    <property type="project" value="UniProtKB-KW"/>
</dbReference>
<protein>
    <submittedName>
        <fullName evidence="10">Peptidase S8/S53 subtilisin kexin sedolisin</fullName>
    </submittedName>
</protein>
<keyword evidence="8" id="KW-1133">Transmembrane helix</keyword>
<dbReference type="PANTHER" id="PTHR14218:SF15">
    <property type="entry name" value="TRIPEPTIDYL-PEPTIDASE 1"/>
    <property type="match status" value="1"/>
</dbReference>
<evidence type="ECO:0000256" key="7">
    <source>
        <dbReference type="ARBA" id="ARBA00023145"/>
    </source>
</evidence>
<dbReference type="CDD" id="cd04056">
    <property type="entry name" value="Peptidases_S53"/>
    <property type="match status" value="1"/>
</dbReference>
<comment type="cofactor">
    <cofactor evidence="1">
        <name>Ca(2+)</name>
        <dbReference type="ChEBI" id="CHEBI:29108"/>
    </cofactor>
</comment>
<dbReference type="InterPro" id="IPR017001">
    <property type="entry name" value="Pept_S53_physarolisin-II_arc"/>
</dbReference>
<dbReference type="Proteomes" id="UP000007812">
    <property type="component" value="Chromosome"/>
</dbReference>
<gene>
    <name evidence="10" type="ordered locus">Mcup_0865</name>
</gene>
<accession>F4G2C2</accession>
<evidence type="ECO:0000256" key="2">
    <source>
        <dbReference type="ARBA" id="ARBA00022670"/>
    </source>
</evidence>
<dbReference type="InterPro" id="IPR036852">
    <property type="entry name" value="Peptidase_S8/S53_dom_sf"/>
</dbReference>
<feature type="domain" description="Peptidase S53" evidence="9">
    <location>
        <begin position="196"/>
        <end position="566"/>
    </location>
</feature>
<evidence type="ECO:0000259" key="9">
    <source>
        <dbReference type="PROSITE" id="PS51695"/>
    </source>
</evidence>
<dbReference type="GO" id="GO:0008240">
    <property type="term" value="F:tripeptidyl-peptidase activity"/>
    <property type="evidence" value="ECO:0007669"/>
    <property type="project" value="TreeGrafter"/>
</dbReference>
<organism evidence="10 11">
    <name type="scientific">Metallosphaera cuprina (strain Ar-4)</name>
    <dbReference type="NCBI Taxonomy" id="1006006"/>
    <lineage>
        <taxon>Archaea</taxon>
        <taxon>Thermoproteota</taxon>
        <taxon>Thermoprotei</taxon>
        <taxon>Sulfolobales</taxon>
        <taxon>Sulfolobaceae</taxon>
        <taxon>Metallosphaera</taxon>
    </lineage>
</organism>
<dbReference type="OrthoDB" id="56693at2157"/>
<dbReference type="SUPFAM" id="SSF52743">
    <property type="entry name" value="Subtilisin-like"/>
    <property type="match status" value="1"/>
</dbReference>
<dbReference type="InterPro" id="IPR030400">
    <property type="entry name" value="Sedolisin_dom"/>
</dbReference>
<evidence type="ECO:0000256" key="6">
    <source>
        <dbReference type="ARBA" id="ARBA00022837"/>
    </source>
</evidence>
<evidence type="ECO:0000256" key="5">
    <source>
        <dbReference type="ARBA" id="ARBA00022825"/>
    </source>
</evidence>
<keyword evidence="5" id="KW-0720">Serine protease</keyword>
<dbReference type="InterPro" id="IPR015366">
    <property type="entry name" value="S53_propep"/>
</dbReference>
<dbReference type="PANTHER" id="PTHR14218">
    <property type="entry name" value="PROTEASE S8 TRIPEPTIDYL PEPTIDASE I CLN2"/>
    <property type="match status" value="1"/>
</dbReference>
<dbReference type="PROSITE" id="PS00138">
    <property type="entry name" value="SUBTILASE_SER"/>
    <property type="match status" value="1"/>
</dbReference>
<keyword evidence="2" id="KW-0645">Protease</keyword>